<dbReference type="GO" id="GO:0015018">
    <property type="term" value="F:galactosylgalactosylxylosylprotein 3-beta-glucuronosyltransferase activity"/>
    <property type="evidence" value="ECO:0007669"/>
    <property type="project" value="UniProtKB-UniRule"/>
</dbReference>
<comment type="similarity">
    <text evidence="2 14">Belongs to the glycosyltransferase 43 family.</text>
</comment>
<evidence type="ECO:0000256" key="9">
    <source>
        <dbReference type="ARBA" id="ARBA00023180"/>
    </source>
</evidence>
<keyword evidence="7" id="KW-1133">Transmembrane helix</keyword>
<name>A0AA36CD96_9BILA</name>
<keyword evidence="5" id="KW-0812">Transmembrane</keyword>
<evidence type="ECO:0000256" key="11">
    <source>
        <dbReference type="PIRSR" id="PIRSR605027-1"/>
    </source>
</evidence>
<evidence type="ECO:0000313" key="15">
    <source>
        <dbReference type="EMBL" id="CAJ0566667.1"/>
    </source>
</evidence>
<feature type="active site" description="Proton donor/acceptor" evidence="11">
    <location>
        <position position="240"/>
    </location>
</feature>
<sequence>MVVRQNGRWSGHLKTFAMAATIALGLFFVLKASLHQGAPFGLDTKPKMIVFVTPTYRRMNRLADMTRLANTLRQVPALHWIVVEDGDWTVKAVDDILRRSQLPYSYLAGVAPGVRRSDDAKGWWQRNMALEYLRNNTEKIVGPTLQANVYFGDDDNTYDLRLFEECIRRVERLGVWPVGSVGGVVAEAPIVENNVVVDWLVRYLPSSPFPVDIAAFAISLDIVISKNPRFEPKCVHGRQESCFLLQCGVEERDIDAFGVAEPGHPPQELYVWHTRTVRTSDPPWDRPEYKDYVLDLE</sequence>
<dbReference type="CDD" id="cd00218">
    <property type="entry name" value="GlcAT-I"/>
    <property type="match status" value="1"/>
</dbReference>
<dbReference type="Pfam" id="PF03360">
    <property type="entry name" value="Glyco_transf_43"/>
    <property type="match status" value="1"/>
</dbReference>
<dbReference type="GO" id="GO:0046872">
    <property type="term" value="F:metal ion binding"/>
    <property type="evidence" value="ECO:0007669"/>
    <property type="project" value="UniProtKB-KW"/>
</dbReference>
<evidence type="ECO:0000256" key="2">
    <source>
        <dbReference type="ARBA" id="ARBA00007706"/>
    </source>
</evidence>
<keyword evidence="8" id="KW-0472">Membrane</keyword>
<evidence type="ECO:0000256" key="1">
    <source>
        <dbReference type="ARBA" id="ARBA00004606"/>
    </source>
</evidence>
<feature type="site" description="Interaction with galactose moiety of substrate glycoprotein" evidence="13">
    <location>
        <position position="187"/>
    </location>
</feature>
<dbReference type="AlphaFoldDB" id="A0AA36CD96"/>
<keyword evidence="6 14" id="KW-0735">Signal-anchor</keyword>
<comment type="caution">
    <text evidence="15">The sequence shown here is derived from an EMBL/GenBank/DDBJ whole genome shotgun (WGS) entry which is preliminary data.</text>
</comment>
<protein>
    <recommendedName>
        <fullName evidence="3 14">Galactosylgalactosylxylosylprotein 3-beta-glucuronosyltransferase</fullName>
        <ecNumber evidence="3 14">2.4.1.135</ecNumber>
    </recommendedName>
</protein>
<evidence type="ECO:0000256" key="7">
    <source>
        <dbReference type="ARBA" id="ARBA00022989"/>
    </source>
</evidence>
<keyword evidence="16" id="KW-1185">Reference proteome</keyword>
<keyword evidence="4 14" id="KW-0808">Transferase</keyword>
<dbReference type="GO" id="GO:0050650">
    <property type="term" value="P:chondroitin sulfate proteoglycan biosynthetic process"/>
    <property type="evidence" value="ECO:0007669"/>
    <property type="project" value="TreeGrafter"/>
</dbReference>
<dbReference type="EMBL" id="CATQJA010001295">
    <property type="protein sequence ID" value="CAJ0566667.1"/>
    <property type="molecule type" value="Genomic_DNA"/>
</dbReference>
<evidence type="ECO:0000313" key="16">
    <source>
        <dbReference type="Proteomes" id="UP001177023"/>
    </source>
</evidence>
<evidence type="ECO:0000256" key="10">
    <source>
        <dbReference type="ARBA" id="ARBA00047979"/>
    </source>
</evidence>
<keyword evidence="9" id="KW-0325">Glycoprotein</keyword>
<dbReference type="PANTHER" id="PTHR10896:SF30">
    <property type="entry name" value="GALACTOSYLGALACTOSYLXYLOSYLPROTEIN 3-BETA-GLUCURONOSYLTRANSFERASE"/>
    <property type="match status" value="1"/>
</dbReference>
<dbReference type="Gene3D" id="3.90.550.10">
    <property type="entry name" value="Spore Coat Polysaccharide Biosynthesis Protein SpsA, Chain A"/>
    <property type="match status" value="1"/>
</dbReference>
<evidence type="ECO:0000256" key="13">
    <source>
        <dbReference type="PIRSR" id="PIRSR605027-4"/>
    </source>
</evidence>
<dbReference type="EC" id="2.4.1.135" evidence="3 14"/>
<evidence type="ECO:0000256" key="12">
    <source>
        <dbReference type="PIRSR" id="PIRSR605027-3"/>
    </source>
</evidence>
<dbReference type="GO" id="GO:0000139">
    <property type="term" value="C:Golgi membrane"/>
    <property type="evidence" value="ECO:0007669"/>
    <property type="project" value="UniProtKB-SubCell"/>
</dbReference>
<dbReference type="InterPro" id="IPR005027">
    <property type="entry name" value="Glyco_trans_43"/>
</dbReference>
<gene>
    <name evidence="15" type="ORF">MSPICULIGERA_LOCUS5257</name>
</gene>
<dbReference type="PANTHER" id="PTHR10896">
    <property type="entry name" value="GALACTOSYLGALACTOSYLXYLOSYLPROTEIN 3-BETA-GLUCURONOSYLTRANSFERASE BETA-1,3-GLUCURONYLTRANSFERASE"/>
    <property type="match status" value="1"/>
</dbReference>
<evidence type="ECO:0000256" key="5">
    <source>
        <dbReference type="ARBA" id="ARBA00022692"/>
    </source>
</evidence>
<organism evidence="15 16">
    <name type="scientific">Mesorhabditis spiculigera</name>
    <dbReference type="NCBI Taxonomy" id="96644"/>
    <lineage>
        <taxon>Eukaryota</taxon>
        <taxon>Metazoa</taxon>
        <taxon>Ecdysozoa</taxon>
        <taxon>Nematoda</taxon>
        <taxon>Chromadorea</taxon>
        <taxon>Rhabditida</taxon>
        <taxon>Rhabditina</taxon>
        <taxon>Rhabditomorpha</taxon>
        <taxon>Rhabditoidea</taxon>
        <taxon>Rhabditidae</taxon>
        <taxon>Mesorhabditinae</taxon>
        <taxon>Mesorhabditis</taxon>
    </lineage>
</organism>
<keyword evidence="12 14" id="KW-0479">Metal-binding</keyword>
<evidence type="ECO:0000256" key="14">
    <source>
        <dbReference type="RuleBase" id="RU363127"/>
    </source>
</evidence>
<feature type="non-terminal residue" evidence="15">
    <location>
        <position position="297"/>
    </location>
</feature>
<keyword evidence="12 14" id="KW-0464">Manganese</keyword>
<accession>A0AA36CD96</accession>
<comment type="pathway">
    <text evidence="14">Protein modification; protein glycosylation.</text>
</comment>
<keyword evidence="14" id="KW-0333">Golgi apparatus</keyword>
<evidence type="ECO:0000256" key="3">
    <source>
        <dbReference type="ARBA" id="ARBA00012641"/>
    </source>
</evidence>
<evidence type="ECO:0000256" key="6">
    <source>
        <dbReference type="ARBA" id="ARBA00022968"/>
    </source>
</evidence>
<dbReference type="Proteomes" id="UP001177023">
    <property type="component" value="Unassembled WGS sequence"/>
</dbReference>
<comment type="cofactor">
    <cofactor evidence="12 14">
        <name>Mn(2+)</name>
        <dbReference type="ChEBI" id="CHEBI:29035"/>
    </cofactor>
</comment>
<dbReference type="InterPro" id="IPR029044">
    <property type="entry name" value="Nucleotide-diphossugar_trans"/>
</dbReference>
<comment type="catalytic activity">
    <reaction evidence="10 14">
        <text>3-O-(beta-D-galactosyl-(1-&gt;3)-beta-D-galactosyl-(1-&gt;4)-beta-D-xylosyl)-L-seryl-[protein] + UDP-alpha-D-glucuronate = 3-O-(beta-D-GlcA-(1-&gt;3)-beta-D-Gal-(1-&gt;3)-beta-D-Gal-(1-&gt;4)-beta-D-Xyl)-L-seryl-[protein] + UDP + H(+)</text>
        <dbReference type="Rhea" id="RHEA:24168"/>
        <dbReference type="Rhea" id="RHEA-COMP:12571"/>
        <dbReference type="Rhea" id="RHEA-COMP:12573"/>
        <dbReference type="ChEBI" id="CHEBI:15378"/>
        <dbReference type="ChEBI" id="CHEBI:58052"/>
        <dbReference type="ChEBI" id="CHEBI:58223"/>
        <dbReference type="ChEBI" id="CHEBI:132090"/>
        <dbReference type="ChEBI" id="CHEBI:132093"/>
        <dbReference type="EC" id="2.4.1.135"/>
    </reaction>
</comment>
<feature type="binding site" evidence="12">
    <location>
        <position position="155"/>
    </location>
    <ligand>
        <name>Mn(2+)</name>
        <dbReference type="ChEBI" id="CHEBI:29035"/>
    </ligand>
</feature>
<comment type="subcellular location">
    <subcellularLocation>
        <location evidence="14">Golgi apparatus membrane</location>
        <topology evidence="14">Single-pass type II membrane protein</topology>
    </subcellularLocation>
    <subcellularLocation>
        <location evidence="1">Membrane</location>
        <topology evidence="1">Single-pass type II membrane protein</topology>
    </subcellularLocation>
</comment>
<dbReference type="GO" id="GO:0005975">
    <property type="term" value="P:carbohydrate metabolic process"/>
    <property type="evidence" value="ECO:0007669"/>
    <property type="project" value="TreeGrafter"/>
</dbReference>
<reference evidence="15" key="1">
    <citation type="submission" date="2023-06" db="EMBL/GenBank/DDBJ databases">
        <authorList>
            <person name="Delattre M."/>
        </authorList>
    </citation>
    <scope>NUCLEOTIDE SEQUENCE</scope>
    <source>
        <strain evidence="15">AF72</strain>
    </source>
</reference>
<proteinExistence type="inferred from homology"/>
<evidence type="ECO:0000256" key="8">
    <source>
        <dbReference type="ARBA" id="ARBA00023136"/>
    </source>
</evidence>
<evidence type="ECO:0000256" key="4">
    <source>
        <dbReference type="ARBA" id="ARBA00022679"/>
    </source>
</evidence>
<dbReference type="SUPFAM" id="SSF53448">
    <property type="entry name" value="Nucleotide-diphospho-sugar transferases"/>
    <property type="match status" value="1"/>
</dbReference>